<dbReference type="EMBL" id="FNWJ01000001">
    <property type="protein sequence ID" value="SEH11648.1"/>
    <property type="molecule type" value="Genomic_DNA"/>
</dbReference>
<keyword evidence="1" id="KW-0812">Transmembrane</keyword>
<keyword evidence="1" id="KW-0472">Membrane</keyword>
<organism evidence="2 3">
    <name type="scientific">Thermoleophilum album</name>
    <dbReference type="NCBI Taxonomy" id="29539"/>
    <lineage>
        <taxon>Bacteria</taxon>
        <taxon>Bacillati</taxon>
        <taxon>Actinomycetota</taxon>
        <taxon>Thermoleophilia</taxon>
        <taxon>Thermoleophilales</taxon>
        <taxon>Thermoleophilaceae</taxon>
        <taxon>Thermoleophilum</taxon>
    </lineage>
</organism>
<proteinExistence type="predicted"/>
<dbReference type="STRING" id="29539.SAMN02745716_0836"/>
<sequence length="212" mass="22004">MPSSRTSRRSLATSSAAVIVLAFVAGLTLPALRPAAAKASPRQVIADCADDGTLSRRYSQRDLAGALNSLPADLDEYSDCRGVIEGALANNALGSHHRRSELARLLSTIGPSAARPEDHAALTTTLDRLSRERTLGRTPTVRLDDGTVLRPDGGGALRAAGLVGPLPVPLVGALGALLALALVGSVLALRSKVPPSLSAFAHLKRLAFRRGN</sequence>
<accession>A0A1H6FND9</accession>
<dbReference type="PROSITE" id="PS51318">
    <property type="entry name" value="TAT"/>
    <property type="match status" value="1"/>
</dbReference>
<evidence type="ECO:0000313" key="2">
    <source>
        <dbReference type="EMBL" id="SEH11648.1"/>
    </source>
</evidence>
<dbReference type="RefSeq" id="WP_177169323.1">
    <property type="nucleotide sequence ID" value="NZ_FNWJ01000001.1"/>
</dbReference>
<dbReference type="AlphaFoldDB" id="A0A1H6FND9"/>
<name>A0A1H6FND9_THEAL</name>
<feature type="transmembrane region" description="Helical" evidence="1">
    <location>
        <begin position="166"/>
        <end position="189"/>
    </location>
</feature>
<protein>
    <submittedName>
        <fullName evidence="2">Uncharacterized protein</fullName>
    </submittedName>
</protein>
<dbReference type="Proteomes" id="UP000222056">
    <property type="component" value="Unassembled WGS sequence"/>
</dbReference>
<keyword evidence="1" id="KW-1133">Transmembrane helix</keyword>
<gene>
    <name evidence="2" type="ORF">SAMN02745716_0836</name>
</gene>
<evidence type="ECO:0000256" key="1">
    <source>
        <dbReference type="SAM" id="Phobius"/>
    </source>
</evidence>
<reference evidence="3" key="1">
    <citation type="submission" date="2016-10" db="EMBL/GenBank/DDBJ databases">
        <authorList>
            <person name="Varghese N."/>
            <person name="Submissions S."/>
        </authorList>
    </citation>
    <scope>NUCLEOTIDE SEQUENCE [LARGE SCALE GENOMIC DNA]</scope>
    <source>
        <strain evidence="3">ATCC 35263</strain>
    </source>
</reference>
<keyword evidence="3" id="KW-1185">Reference proteome</keyword>
<evidence type="ECO:0000313" key="3">
    <source>
        <dbReference type="Proteomes" id="UP000222056"/>
    </source>
</evidence>
<dbReference type="InterPro" id="IPR006311">
    <property type="entry name" value="TAT_signal"/>
</dbReference>